<dbReference type="InterPro" id="IPR002372">
    <property type="entry name" value="PQQ_rpt_dom"/>
</dbReference>
<protein>
    <recommendedName>
        <fullName evidence="1">Pyrrolo-quinoline quinone repeat domain-containing protein</fullName>
    </recommendedName>
</protein>
<dbReference type="InterPro" id="IPR015943">
    <property type="entry name" value="WD40/YVTN_repeat-like_dom_sf"/>
</dbReference>
<feature type="non-terminal residue" evidence="2">
    <location>
        <position position="1"/>
    </location>
</feature>
<gene>
    <name evidence="2" type="ORF">S01H1_43048</name>
</gene>
<dbReference type="InterPro" id="IPR011047">
    <property type="entry name" value="Quinoprotein_ADH-like_sf"/>
</dbReference>
<comment type="caution">
    <text evidence="2">The sequence shown here is derived from an EMBL/GenBank/DDBJ whole genome shotgun (WGS) entry which is preliminary data.</text>
</comment>
<organism evidence="2">
    <name type="scientific">marine sediment metagenome</name>
    <dbReference type="NCBI Taxonomy" id="412755"/>
    <lineage>
        <taxon>unclassified sequences</taxon>
        <taxon>metagenomes</taxon>
        <taxon>ecological metagenomes</taxon>
    </lineage>
</organism>
<accession>X0V098</accession>
<proteinExistence type="predicted"/>
<dbReference type="Pfam" id="PF13360">
    <property type="entry name" value="PQQ_2"/>
    <property type="match status" value="1"/>
</dbReference>
<evidence type="ECO:0000259" key="1">
    <source>
        <dbReference type="Pfam" id="PF13360"/>
    </source>
</evidence>
<dbReference type="AlphaFoldDB" id="X0V098"/>
<reference evidence="2" key="1">
    <citation type="journal article" date="2014" name="Front. Microbiol.">
        <title>High frequency of phylogenetically diverse reductive dehalogenase-homologous genes in deep subseafloor sedimentary metagenomes.</title>
        <authorList>
            <person name="Kawai M."/>
            <person name="Futagami T."/>
            <person name="Toyoda A."/>
            <person name="Takaki Y."/>
            <person name="Nishi S."/>
            <person name="Hori S."/>
            <person name="Arai W."/>
            <person name="Tsubouchi T."/>
            <person name="Morono Y."/>
            <person name="Uchiyama I."/>
            <person name="Ito T."/>
            <person name="Fujiyama A."/>
            <person name="Inagaki F."/>
            <person name="Takami H."/>
        </authorList>
    </citation>
    <scope>NUCLEOTIDE SEQUENCE</scope>
    <source>
        <strain evidence="2">Expedition CK06-06</strain>
    </source>
</reference>
<dbReference type="EMBL" id="BARS01027401">
    <property type="protein sequence ID" value="GAG11514.1"/>
    <property type="molecule type" value="Genomic_DNA"/>
</dbReference>
<evidence type="ECO:0000313" key="2">
    <source>
        <dbReference type="EMBL" id="GAG11514.1"/>
    </source>
</evidence>
<dbReference type="SUPFAM" id="SSF50998">
    <property type="entry name" value="Quinoprotein alcohol dehydrogenase-like"/>
    <property type="match status" value="1"/>
</dbReference>
<feature type="non-terminal residue" evidence="2">
    <location>
        <position position="266"/>
    </location>
</feature>
<name>X0V098_9ZZZZ</name>
<dbReference type="Gene3D" id="2.130.10.10">
    <property type="entry name" value="YVTN repeat-like/Quinoprotein amine dehydrogenase"/>
    <property type="match status" value="1"/>
</dbReference>
<sequence>LGIIEHNFSQGQLVEILDDKSAIICGGKAFNDEFAQCAVYIPGAEKPVWEIDLGRSGLVQGGIWAGDLLYLTTLTGKLLAVGVTQEVEVVETVSETPPPGVDQVSLVEHIERPKPNEPGVIWSHQIPEKVSRIRTDDDGVVYVLTVKNNLYIIEPDGSFRSSLSLDPSPFRFLINRGRAGPVIWPKITSDGTVIVISNADIVYAMDNAGNKLWEYEMQEEPHSEPPHSEIDVVYMVDTKGSLYAFDADGLKWQYQPEEAPYAAAAA</sequence>
<feature type="domain" description="Pyrrolo-quinoline quinone repeat" evidence="1">
    <location>
        <begin position="189"/>
        <end position="262"/>
    </location>
</feature>